<dbReference type="EMBL" id="LKTM01000001">
    <property type="protein sequence ID" value="KQH81134.1"/>
    <property type="molecule type" value="Genomic_DNA"/>
</dbReference>
<accession>A0A0Q2RAX9</accession>
<evidence type="ECO:0000313" key="2">
    <source>
        <dbReference type="Proteomes" id="UP000051677"/>
    </source>
</evidence>
<proteinExistence type="predicted"/>
<evidence type="ECO:0000313" key="1">
    <source>
        <dbReference type="EMBL" id="KQH81134.1"/>
    </source>
</evidence>
<reference evidence="1 2" key="1">
    <citation type="submission" date="2015-10" db="EMBL/GenBank/DDBJ databases">
        <title>Mycobacterium gordonae draft genome assembly.</title>
        <authorList>
            <person name="Ustinova V."/>
            <person name="Smirnova T."/>
            <person name="Blagodatskikh K."/>
            <person name="Varlamov D."/>
            <person name="Larionova E."/>
            <person name="Chernousova L."/>
        </authorList>
    </citation>
    <scope>NUCLEOTIDE SEQUENCE [LARGE SCALE GENOMIC DNA]</scope>
    <source>
        <strain evidence="1 2">CTRI 14-8773</strain>
    </source>
</reference>
<name>A0A0Q2RAX9_MYCGO</name>
<dbReference type="OrthoDB" id="3483903at2"/>
<gene>
    <name evidence="1" type="ORF">AO501_05880</name>
</gene>
<organism evidence="1 2">
    <name type="scientific">Mycobacterium gordonae</name>
    <dbReference type="NCBI Taxonomy" id="1778"/>
    <lineage>
        <taxon>Bacteria</taxon>
        <taxon>Bacillati</taxon>
        <taxon>Actinomycetota</taxon>
        <taxon>Actinomycetes</taxon>
        <taxon>Mycobacteriales</taxon>
        <taxon>Mycobacteriaceae</taxon>
        <taxon>Mycobacterium</taxon>
    </lineage>
</organism>
<protein>
    <submittedName>
        <fullName evidence="1">Uncharacterized protein</fullName>
    </submittedName>
</protein>
<comment type="caution">
    <text evidence="1">The sequence shown here is derived from an EMBL/GenBank/DDBJ whole genome shotgun (WGS) entry which is preliminary data.</text>
</comment>
<dbReference type="AlphaFoldDB" id="A0A0Q2RAX9"/>
<sequence>MESHERIPHDDWADQDLLTKSEAAERLSIEIAEVTAKLSAGGVRSAAERELMERRLSGLREAHRRYTESG</sequence>
<dbReference type="RefSeq" id="WP_055575891.1">
    <property type="nucleotide sequence ID" value="NZ_LKTM01000001.1"/>
</dbReference>
<dbReference type="Proteomes" id="UP000051677">
    <property type="component" value="Unassembled WGS sequence"/>
</dbReference>